<dbReference type="VEuPathDB" id="FungiDB:ASPCADRAFT_210846"/>
<protein>
    <submittedName>
        <fullName evidence="1">Uncharacterized protein</fullName>
    </submittedName>
</protein>
<proteinExistence type="predicted"/>
<sequence>MSIHVHRGHVRGALTCLIEIIFEITWGGSIRTTRTLVHFRRVGQDWMEVELESIS</sequence>
<gene>
    <name evidence="1" type="ORF">ASPCADRAFT_210846</name>
</gene>
<keyword evidence="2" id="KW-1185">Reference proteome</keyword>
<accession>A0A1R3RBW8</accession>
<dbReference type="EMBL" id="KV907509">
    <property type="protein sequence ID" value="OOF91962.1"/>
    <property type="molecule type" value="Genomic_DNA"/>
</dbReference>
<evidence type="ECO:0000313" key="1">
    <source>
        <dbReference type="EMBL" id="OOF91962.1"/>
    </source>
</evidence>
<dbReference type="Proteomes" id="UP000188318">
    <property type="component" value="Unassembled WGS sequence"/>
</dbReference>
<dbReference type="AlphaFoldDB" id="A0A1R3RBW8"/>
<organism evidence="1 2">
    <name type="scientific">Aspergillus carbonarius (strain ITEM 5010)</name>
    <dbReference type="NCBI Taxonomy" id="602072"/>
    <lineage>
        <taxon>Eukaryota</taxon>
        <taxon>Fungi</taxon>
        <taxon>Dikarya</taxon>
        <taxon>Ascomycota</taxon>
        <taxon>Pezizomycotina</taxon>
        <taxon>Eurotiomycetes</taxon>
        <taxon>Eurotiomycetidae</taxon>
        <taxon>Eurotiales</taxon>
        <taxon>Aspergillaceae</taxon>
        <taxon>Aspergillus</taxon>
        <taxon>Aspergillus subgen. Circumdati</taxon>
    </lineage>
</organism>
<name>A0A1R3RBW8_ASPC5</name>
<reference evidence="2" key="1">
    <citation type="journal article" date="2017" name="Genome Biol.">
        <title>Comparative genomics reveals high biological diversity and specific adaptations in the industrially and medically important fungal genus Aspergillus.</title>
        <authorList>
            <person name="de Vries R.P."/>
            <person name="Riley R."/>
            <person name="Wiebenga A."/>
            <person name="Aguilar-Osorio G."/>
            <person name="Amillis S."/>
            <person name="Uchima C.A."/>
            <person name="Anderluh G."/>
            <person name="Asadollahi M."/>
            <person name="Askin M."/>
            <person name="Barry K."/>
            <person name="Battaglia E."/>
            <person name="Bayram O."/>
            <person name="Benocci T."/>
            <person name="Braus-Stromeyer S.A."/>
            <person name="Caldana C."/>
            <person name="Canovas D."/>
            <person name="Cerqueira G.C."/>
            <person name="Chen F."/>
            <person name="Chen W."/>
            <person name="Choi C."/>
            <person name="Clum A."/>
            <person name="Dos Santos R.A."/>
            <person name="Damasio A.R."/>
            <person name="Diallinas G."/>
            <person name="Emri T."/>
            <person name="Fekete E."/>
            <person name="Flipphi M."/>
            <person name="Freyberg S."/>
            <person name="Gallo A."/>
            <person name="Gournas C."/>
            <person name="Habgood R."/>
            <person name="Hainaut M."/>
            <person name="Harispe M.L."/>
            <person name="Henrissat B."/>
            <person name="Hilden K.S."/>
            <person name="Hope R."/>
            <person name="Hossain A."/>
            <person name="Karabika E."/>
            <person name="Karaffa L."/>
            <person name="Karanyi Z."/>
            <person name="Krasevec N."/>
            <person name="Kuo A."/>
            <person name="Kusch H."/>
            <person name="LaButti K."/>
            <person name="Lagendijk E.L."/>
            <person name="Lapidus A."/>
            <person name="Levasseur A."/>
            <person name="Lindquist E."/>
            <person name="Lipzen A."/>
            <person name="Logrieco A.F."/>
            <person name="MacCabe A."/>
            <person name="Maekelae M.R."/>
            <person name="Malavazi I."/>
            <person name="Melin P."/>
            <person name="Meyer V."/>
            <person name="Mielnichuk N."/>
            <person name="Miskei M."/>
            <person name="Molnar A.P."/>
            <person name="Mule G."/>
            <person name="Ngan C.Y."/>
            <person name="Orejas M."/>
            <person name="Orosz E."/>
            <person name="Ouedraogo J.P."/>
            <person name="Overkamp K.M."/>
            <person name="Park H.-S."/>
            <person name="Perrone G."/>
            <person name="Piumi F."/>
            <person name="Punt P.J."/>
            <person name="Ram A.F."/>
            <person name="Ramon A."/>
            <person name="Rauscher S."/>
            <person name="Record E."/>
            <person name="Riano-Pachon D.M."/>
            <person name="Robert V."/>
            <person name="Roehrig J."/>
            <person name="Ruller R."/>
            <person name="Salamov A."/>
            <person name="Salih N.S."/>
            <person name="Samson R.A."/>
            <person name="Sandor E."/>
            <person name="Sanguinetti M."/>
            <person name="Schuetze T."/>
            <person name="Sepcic K."/>
            <person name="Shelest E."/>
            <person name="Sherlock G."/>
            <person name="Sophianopoulou V."/>
            <person name="Squina F.M."/>
            <person name="Sun H."/>
            <person name="Susca A."/>
            <person name="Todd R.B."/>
            <person name="Tsang A."/>
            <person name="Unkles S.E."/>
            <person name="van de Wiele N."/>
            <person name="van Rossen-Uffink D."/>
            <person name="Oliveira J.V."/>
            <person name="Vesth T.C."/>
            <person name="Visser J."/>
            <person name="Yu J.-H."/>
            <person name="Zhou M."/>
            <person name="Andersen M.R."/>
            <person name="Archer D.B."/>
            <person name="Baker S.E."/>
            <person name="Benoit I."/>
            <person name="Brakhage A.A."/>
            <person name="Braus G.H."/>
            <person name="Fischer R."/>
            <person name="Frisvad J.C."/>
            <person name="Goldman G.H."/>
            <person name="Houbraken J."/>
            <person name="Oakley B."/>
            <person name="Pocsi I."/>
            <person name="Scazzocchio C."/>
            <person name="Seiboth B."/>
            <person name="vanKuyk P.A."/>
            <person name="Wortman J."/>
            <person name="Dyer P.S."/>
            <person name="Grigoriev I.V."/>
        </authorList>
    </citation>
    <scope>NUCLEOTIDE SEQUENCE [LARGE SCALE GENOMIC DNA]</scope>
    <source>
        <strain evidence="2">ITEM 5010</strain>
    </source>
</reference>
<evidence type="ECO:0000313" key="2">
    <source>
        <dbReference type="Proteomes" id="UP000188318"/>
    </source>
</evidence>